<proteinExistence type="predicted"/>
<dbReference type="EMBL" id="JARQBJ010000003">
    <property type="protein sequence ID" value="MDT2810312.1"/>
    <property type="molecule type" value="Genomic_DNA"/>
</dbReference>
<evidence type="ECO:0000256" key="2">
    <source>
        <dbReference type="ARBA" id="ARBA00023125"/>
    </source>
</evidence>
<dbReference type="PROSITE" id="PS01124">
    <property type="entry name" value="HTH_ARAC_FAMILY_2"/>
    <property type="match status" value="1"/>
</dbReference>
<dbReference type="AlphaFoldDB" id="A0AAW8U0V1"/>
<evidence type="ECO:0000313" key="5">
    <source>
        <dbReference type="EMBL" id="MDT2810312.1"/>
    </source>
</evidence>
<dbReference type="SUPFAM" id="SSF51182">
    <property type="entry name" value="RmlC-like cupins"/>
    <property type="match status" value="1"/>
</dbReference>
<protein>
    <submittedName>
        <fullName evidence="5">Helix-turn-helix domain-containing protein</fullName>
    </submittedName>
</protein>
<keyword evidence="2" id="KW-0238">DNA-binding</keyword>
<dbReference type="SMART" id="SM00342">
    <property type="entry name" value="HTH_ARAC"/>
    <property type="match status" value="1"/>
</dbReference>
<dbReference type="InterPro" id="IPR014710">
    <property type="entry name" value="RmlC-like_jellyroll"/>
</dbReference>
<organism evidence="5 6">
    <name type="scientific">Enterococcus asini</name>
    <dbReference type="NCBI Taxonomy" id="57732"/>
    <lineage>
        <taxon>Bacteria</taxon>
        <taxon>Bacillati</taxon>
        <taxon>Bacillota</taxon>
        <taxon>Bacilli</taxon>
        <taxon>Lactobacillales</taxon>
        <taxon>Enterococcaceae</taxon>
        <taxon>Enterococcus</taxon>
    </lineage>
</organism>
<dbReference type="PANTHER" id="PTHR43280">
    <property type="entry name" value="ARAC-FAMILY TRANSCRIPTIONAL REGULATOR"/>
    <property type="match status" value="1"/>
</dbReference>
<keyword evidence="1" id="KW-0805">Transcription regulation</keyword>
<dbReference type="Gene3D" id="1.10.10.60">
    <property type="entry name" value="Homeodomain-like"/>
    <property type="match status" value="2"/>
</dbReference>
<dbReference type="Pfam" id="PF02311">
    <property type="entry name" value="AraC_binding"/>
    <property type="match status" value="1"/>
</dbReference>
<dbReference type="InterPro" id="IPR011051">
    <property type="entry name" value="RmlC_Cupin_sf"/>
</dbReference>
<dbReference type="InterPro" id="IPR009057">
    <property type="entry name" value="Homeodomain-like_sf"/>
</dbReference>
<keyword evidence="3" id="KW-0804">Transcription</keyword>
<dbReference type="Pfam" id="PF12833">
    <property type="entry name" value="HTH_18"/>
    <property type="match status" value="1"/>
</dbReference>
<evidence type="ECO:0000256" key="1">
    <source>
        <dbReference type="ARBA" id="ARBA00023015"/>
    </source>
</evidence>
<sequence length="327" mass="38289">MLKEQIIQHFSPVDDWEEKQRQTGRFIEEFAEERELGQPRFKIQNHLFHENHPIVIRKHRRFAPYPLHSHHFLEFNYMLQGTSKQVVNGKEITLKENQLLLLDTDSQHELAALGEADLLLNFLFRTKDLKLSSLKRTDAESAGMTYDFIMNAILGPNYHENYLILDLTKEVEARMTLEQMISESINARRLGQEITESLSQVLFLQLSRIYQSQVAAIYKDATQDDVMVKILQRIEESSATLTLNQLAKDIGYNRNYLSNLIKKRTQSTFKELVTKERLKNAQQLLIATTLPIEEISQYTGFSSKTQFYKKFREQYGQTPKELRDQAQ</sequence>
<dbReference type="GO" id="GO:0043565">
    <property type="term" value="F:sequence-specific DNA binding"/>
    <property type="evidence" value="ECO:0007669"/>
    <property type="project" value="InterPro"/>
</dbReference>
<dbReference type="PROSITE" id="PS00041">
    <property type="entry name" value="HTH_ARAC_FAMILY_1"/>
    <property type="match status" value="1"/>
</dbReference>
<evidence type="ECO:0000259" key="4">
    <source>
        <dbReference type="PROSITE" id="PS01124"/>
    </source>
</evidence>
<dbReference type="CDD" id="cd06996">
    <property type="entry name" value="cupin_Lmo2851-like_N"/>
    <property type="match status" value="1"/>
</dbReference>
<comment type="caution">
    <text evidence="5">The sequence shown here is derived from an EMBL/GenBank/DDBJ whole genome shotgun (WGS) entry which is preliminary data.</text>
</comment>
<dbReference type="PANTHER" id="PTHR43280:SF28">
    <property type="entry name" value="HTH-TYPE TRANSCRIPTIONAL ACTIVATOR RHAS"/>
    <property type="match status" value="1"/>
</dbReference>
<dbReference type="InterPro" id="IPR020449">
    <property type="entry name" value="Tscrpt_reg_AraC-type_HTH"/>
</dbReference>
<name>A0AAW8U0V1_9ENTE</name>
<dbReference type="GO" id="GO:0003700">
    <property type="term" value="F:DNA-binding transcription factor activity"/>
    <property type="evidence" value="ECO:0007669"/>
    <property type="project" value="InterPro"/>
</dbReference>
<accession>A0AAW8U0V1</accession>
<evidence type="ECO:0000256" key="3">
    <source>
        <dbReference type="ARBA" id="ARBA00023163"/>
    </source>
</evidence>
<evidence type="ECO:0000313" key="6">
    <source>
        <dbReference type="Proteomes" id="UP001256711"/>
    </source>
</evidence>
<reference evidence="5" key="1">
    <citation type="submission" date="2023-03" db="EMBL/GenBank/DDBJ databases">
        <authorList>
            <person name="Shen W."/>
            <person name="Cai J."/>
        </authorList>
    </citation>
    <scope>NUCLEOTIDE SEQUENCE</scope>
    <source>
        <strain evidence="5">B226-2</strain>
    </source>
</reference>
<dbReference type="SUPFAM" id="SSF46689">
    <property type="entry name" value="Homeodomain-like"/>
    <property type="match status" value="1"/>
</dbReference>
<dbReference type="RefSeq" id="WP_118339246.1">
    <property type="nucleotide sequence ID" value="NZ_CABJBY010000001.1"/>
</dbReference>
<dbReference type="InterPro" id="IPR018060">
    <property type="entry name" value="HTH_AraC"/>
</dbReference>
<feature type="domain" description="HTH araC/xylS-type" evidence="4">
    <location>
        <begin position="224"/>
        <end position="325"/>
    </location>
</feature>
<dbReference type="Proteomes" id="UP001256711">
    <property type="component" value="Unassembled WGS sequence"/>
</dbReference>
<dbReference type="InterPro" id="IPR018062">
    <property type="entry name" value="HTH_AraC-typ_CS"/>
</dbReference>
<dbReference type="Gene3D" id="2.60.120.10">
    <property type="entry name" value="Jelly Rolls"/>
    <property type="match status" value="1"/>
</dbReference>
<dbReference type="InterPro" id="IPR003313">
    <property type="entry name" value="AraC-bd"/>
</dbReference>
<gene>
    <name evidence="5" type="ORF">P7H43_07435</name>
</gene>
<dbReference type="PRINTS" id="PR00032">
    <property type="entry name" value="HTHARAC"/>
</dbReference>